<dbReference type="GO" id="GO:0005829">
    <property type="term" value="C:cytosol"/>
    <property type="evidence" value="ECO:0007669"/>
    <property type="project" value="TreeGrafter"/>
</dbReference>
<feature type="region of interest" description="Disordered" evidence="1">
    <location>
        <begin position="528"/>
        <end position="557"/>
    </location>
</feature>
<dbReference type="InterPro" id="IPR006935">
    <property type="entry name" value="Helicase/UvrB_N"/>
</dbReference>
<dbReference type="KEGG" id="cpo:COPRO5265_1439"/>
<evidence type="ECO:0000259" key="2">
    <source>
        <dbReference type="PROSITE" id="PS51192"/>
    </source>
</evidence>
<dbReference type="InterPro" id="IPR007409">
    <property type="entry name" value="Restrct_endonuc_type1_HsdR_N"/>
</dbReference>
<feature type="domain" description="Helicase C-terminal" evidence="3">
    <location>
        <begin position="364"/>
        <end position="550"/>
    </location>
</feature>
<evidence type="ECO:0000259" key="3">
    <source>
        <dbReference type="PROSITE" id="PS51194"/>
    </source>
</evidence>
<dbReference type="InterPro" id="IPR050742">
    <property type="entry name" value="Helicase_Restrict-Modif_Enz"/>
</dbReference>
<accession>B5Y627</accession>
<dbReference type="Pfam" id="PF00271">
    <property type="entry name" value="Helicase_C"/>
    <property type="match status" value="1"/>
</dbReference>
<keyword evidence="5" id="KW-1185">Reference proteome</keyword>
<proteinExistence type="predicted"/>
<dbReference type="GO" id="GO:0009035">
    <property type="term" value="F:type I site-specific deoxyribonuclease activity"/>
    <property type="evidence" value="ECO:0007669"/>
    <property type="project" value="UniProtKB-EC"/>
</dbReference>
<dbReference type="InterPro" id="IPR013670">
    <property type="entry name" value="EcoEI_R_C_dom"/>
</dbReference>
<reference evidence="4 5" key="2">
    <citation type="journal article" date="2014" name="Genome Announc.">
        <title>Complete Genome Sequence of Coprothermobacter proteolyticus DSM 5265.</title>
        <authorList>
            <person name="Alexiev A."/>
            <person name="Coil D.A."/>
            <person name="Badger J.H."/>
            <person name="Enticknap J."/>
            <person name="Ward N."/>
            <person name="Robb F.T."/>
            <person name="Eisen J.A."/>
        </authorList>
    </citation>
    <scope>NUCLEOTIDE SEQUENCE [LARGE SCALE GENOMIC DNA]</scope>
    <source>
        <strain evidence="5">ATCC 35245 / DSM 5265 / OCM 4 / BT</strain>
    </source>
</reference>
<dbReference type="PROSITE" id="PS51194">
    <property type="entry name" value="HELICASE_CTER"/>
    <property type="match status" value="1"/>
</dbReference>
<organism evidence="4 5">
    <name type="scientific">Coprothermobacter proteolyticus (strain ATCC 35245 / DSM 5265 / OCM 4 / BT)</name>
    <dbReference type="NCBI Taxonomy" id="309798"/>
    <lineage>
        <taxon>Bacteria</taxon>
        <taxon>Pseudomonadati</taxon>
        <taxon>Coprothermobacterota</taxon>
        <taxon>Coprothermobacteria</taxon>
        <taxon>Coprothermobacterales</taxon>
        <taxon>Coprothermobacteraceae</taxon>
        <taxon>Coprothermobacter</taxon>
    </lineage>
</organism>
<feature type="compositionally biased region" description="Basic and acidic residues" evidence="1">
    <location>
        <begin position="538"/>
        <end position="557"/>
    </location>
</feature>
<dbReference type="InterPro" id="IPR001650">
    <property type="entry name" value="Helicase_C-like"/>
</dbReference>
<evidence type="ECO:0000256" key="1">
    <source>
        <dbReference type="SAM" id="MobiDB-lite"/>
    </source>
</evidence>
<dbReference type="CDD" id="cd18799">
    <property type="entry name" value="SF2_C_EcoAI-like"/>
    <property type="match status" value="1"/>
</dbReference>
<dbReference type="PANTHER" id="PTHR47396">
    <property type="entry name" value="TYPE I RESTRICTION ENZYME ECOKI R PROTEIN"/>
    <property type="match status" value="1"/>
</dbReference>
<feature type="domain" description="Helicase ATP-binding" evidence="2">
    <location>
        <begin position="153"/>
        <end position="310"/>
    </location>
</feature>
<dbReference type="SUPFAM" id="SSF52540">
    <property type="entry name" value="P-loop containing nucleoside triphosphate hydrolases"/>
    <property type="match status" value="1"/>
</dbReference>
<dbReference type="InterPro" id="IPR014001">
    <property type="entry name" value="Helicase_ATP-bd"/>
</dbReference>
<reference evidence="5" key="1">
    <citation type="submission" date="2008-08" db="EMBL/GenBank/DDBJ databases">
        <title>The complete genome sequence of Coprothermobacter proteolyticus strain ATCC 5245 / DSM 5265 / BT.</title>
        <authorList>
            <person name="Dodson R.J."/>
            <person name="Durkin A.S."/>
            <person name="Wu M."/>
            <person name="Eisen J."/>
            <person name="Sutton G."/>
        </authorList>
    </citation>
    <scope>NUCLEOTIDE SEQUENCE [LARGE SCALE GENOMIC DNA]</scope>
    <source>
        <strain evidence="5">ATCC 35245 / DSM 5265 / OCM 4 / BT</strain>
    </source>
</reference>
<dbReference type="Gene3D" id="3.40.50.300">
    <property type="entry name" value="P-loop containing nucleotide triphosphate hydrolases"/>
    <property type="match status" value="2"/>
</dbReference>
<dbReference type="PROSITE" id="PS51192">
    <property type="entry name" value="HELICASE_ATP_BIND_1"/>
    <property type="match status" value="1"/>
</dbReference>
<dbReference type="GO" id="GO:0003677">
    <property type="term" value="F:DNA binding"/>
    <property type="evidence" value="ECO:0007669"/>
    <property type="project" value="UniProtKB-KW"/>
</dbReference>
<dbReference type="InterPro" id="IPR027417">
    <property type="entry name" value="P-loop_NTPase"/>
</dbReference>
<dbReference type="REBASE" id="18902">
    <property type="entry name" value="Cpr5265ORF1437P"/>
</dbReference>
<dbReference type="Pfam" id="PF08463">
    <property type="entry name" value="EcoEI_R_C"/>
    <property type="match status" value="1"/>
</dbReference>
<evidence type="ECO:0000313" key="4">
    <source>
        <dbReference type="EMBL" id="ACI17698.1"/>
    </source>
</evidence>
<dbReference type="Pfam" id="PF04313">
    <property type="entry name" value="HSDR_N"/>
    <property type="match status" value="1"/>
</dbReference>
<dbReference type="SMART" id="SM00487">
    <property type="entry name" value="DEXDc"/>
    <property type="match status" value="1"/>
</dbReference>
<evidence type="ECO:0000313" key="5">
    <source>
        <dbReference type="Proteomes" id="UP000001732"/>
    </source>
</evidence>
<dbReference type="PANTHER" id="PTHR47396:SF1">
    <property type="entry name" value="ATP-DEPENDENT HELICASE IRC3-RELATED"/>
    <property type="match status" value="1"/>
</dbReference>
<dbReference type="eggNOG" id="COG4096">
    <property type="taxonomic scope" value="Bacteria"/>
</dbReference>
<dbReference type="Proteomes" id="UP000001732">
    <property type="component" value="Chromosome"/>
</dbReference>
<dbReference type="STRING" id="309798.COPRO5265_1439"/>
<protein>
    <submittedName>
        <fullName evidence="4">Type I restriction-modification system, R subunit</fullName>
    </submittedName>
</protein>
<dbReference type="RefSeq" id="WP_012544350.1">
    <property type="nucleotide sequence ID" value="NC_011295.1"/>
</dbReference>
<dbReference type="Pfam" id="PF04851">
    <property type="entry name" value="ResIII"/>
    <property type="match status" value="1"/>
</dbReference>
<dbReference type="GO" id="GO:0005524">
    <property type="term" value="F:ATP binding"/>
    <property type="evidence" value="ECO:0007669"/>
    <property type="project" value="UniProtKB-KW"/>
</dbReference>
<sequence>MALWKEIVNTEENAKSLIDEHLRALNWNLADFTQITKEYPIPGGERADYAILVNSLPVAIIEAKKQGMDLNAALAQAKNYAKKLNESGKEVFLIFASDGKVFYRQNLKANTRPEKISRLMTYAEIKDFLNPETDILLAGLRNYQKIAVSQVVSAFQLGRDRTYIEMATGTGKTITAAGIISKLYKVGLVRRVLFLVDRDSLAEQTVRSFNKVLGDTFKINRLTGTKEDKYNDISVSTIQFLYVNDKYRAYPNNFFDLVILDECHRSYFGDWHTVIEHFRTGKAKVLGLTATPSDKETQSTDDYFGEPVFRYSYYQGVKDGILAFTERYKFLTNVDLSGIHDMGFDFEPEDLGRRVDVPRRNELIAEKYFEVIGYEQTHTIPKTLVFAASIAHANHLRDALITKYNELNKLPKDSSEAEDFIVVIHNQVRNASELIRKFQEIDSEIRIAVSVDMLSTGIDAPDIEVLVMARPTKSKILYVQMKGRATRKCNEQEHGKTKESFKLIDFVDLAGIEEVVTDETLETDEIIDTTEETEVSSDGEKIPSDKEDGEGKEPKETEKIEMVIADVPVWIVKSEVITSSAFDHIRKQIEPQLKAIKEKTVLKERFVQAVLSWEALNPGIPVDEKYLEAFGFDISTLRDIYGEVTATYKDFIDVALGKTRFKTVEEKNRDAVIAHLKEKKHLNDEQVEFIMMFYDFKKRNPALTFTQFSNSQLLQQKGGIARIKGLFGSLDKFVQLYDEIKAVSFLDV</sequence>
<feature type="compositionally biased region" description="Acidic residues" evidence="1">
    <location>
        <begin position="528"/>
        <end position="537"/>
    </location>
</feature>
<dbReference type="GO" id="GO:0009307">
    <property type="term" value="P:DNA restriction-modification system"/>
    <property type="evidence" value="ECO:0007669"/>
    <property type="project" value="UniProtKB-KW"/>
</dbReference>
<name>B5Y627_COPPD</name>
<dbReference type="CDD" id="cd18032">
    <property type="entry name" value="DEXHc_RE_I_III_res"/>
    <property type="match status" value="1"/>
</dbReference>
<dbReference type="EMBL" id="CP001145">
    <property type="protein sequence ID" value="ACI17698.1"/>
    <property type="molecule type" value="Genomic_DNA"/>
</dbReference>
<dbReference type="Gene3D" id="3.90.1570.30">
    <property type="match status" value="1"/>
</dbReference>
<dbReference type="HOGENOM" id="CLU_371617_0_0_9"/>
<dbReference type="AlphaFoldDB" id="B5Y627"/>
<gene>
    <name evidence="4" type="ordered locus">COPRO5265_1439</name>
</gene>